<dbReference type="AlphaFoldDB" id="A0AAW3ZL25"/>
<organism evidence="2 3">
    <name type="scientific">Pseudomarimonas arenosa</name>
    <dbReference type="NCBI Taxonomy" id="2774145"/>
    <lineage>
        <taxon>Bacteria</taxon>
        <taxon>Pseudomonadati</taxon>
        <taxon>Pseudomonadota</taxon>
        <taxon>Gammaproteobacteria</taxon>
        <taxon>Lysobacterales</taxon>
        <taxon>Lysobacteraceae</taxon>
        <taxon>Pseudomarimonas</taxon>
    </lineage>
</organism>
<dbReference type="GO" id="GO:0006313">
    <property type="term" value="P:DNA transposition"/>
    <property type="evidence" value="ECO:0007669"/>
    <property type="project" value="InterPro"/>
</dbReference>
<dbReference type="GO" id="GO:0004803">
    <property type="term" value="F:transposase activity"/>
    <property type="evidence" value="ECO:0007669"/>
    <property type="project" value="InterPro"/>
</dbReference>
<accession>A0AAW3ZL25</accession>
<evidence type="ECO:0000313" key="3">
    <source>
        <dbReference type="Proteomes" id="UP000613768"/>
    </source>
</evidence>
<keyword evidence="3" id="KW-1185">Reference proteome</keyword>
<dbReference type="SMART" id="SM01321">
    <property type="entry name" value="Y1_Tnp"/>
    <property type="match status" value="1"/>
</dbReference>
<dbReference type="InterPro" id="IPR002686">
    <property type="entry name" value="Transposase_17"/>
</dbReference>
<dbReference type="EMBL" id="JACYTR010000027">
    <property type="protein sequence ID" value="MBD8526663.1"/>
    <property type="molecule type" value="Genomic_DNA"/>
</dbReference>
<protein>
    <submittedName>
        <fullName evidence="2">Transposase</fullName>
    </submittedName>
</protein>
<sequence length="184" mass="21817">MPNYRRVWVPGGTYFFTVNLLERRRSLLVDHIDALRGAFRLARRARPFKLVAMVVLSDHLHCVWKLPDGDADNATRWRHIKTAFSRAVPATERRSARRLLKQERGIWQRRYWERLLRDERDVQHHVDYVHFNPVKHGLVATAREWPYSTFHRYVREGALSLDWGPAEPHALVIQPVRSAHFLRG</sequence>
<comment type="caution">
    <text evidence="2">The sequence shown here is derived from an EMBL/GenBank/DDBJ whole genome shotgun (WGS) entry which is preliminary data.</text>
</comment>
<dbReference type="InterPro" id="IPR052715">
    <property type="entry name" value="RAYT_transposase"/>
</dbReference>
<dbReference type="InterPro" id="IPR036515">
    <property type="entry name" value="Transposase_17_sf"/>
</dbReference>
<feature type="domain" description="Transposase IS200-like" evidence="1">
    <location>
        <begin position="9"/>
        <end position="132"/>
    </location>
</feature>
<dbReference type="NCBIfam" id="NF047646">
    <property type="entry name" value="REP_Tyr_transpos"/>
    <property type="match status" value="1"/>
</dbReference>
<gene>
    <name evidence="2" type="ORF">IFO71_13035</name>
</gene>
<dbReference type="GO" id="GO:0043565">
    <property type="term" value="F:sequence-specific DNA binding"/>
    <property type="evidence" value="ECO:0007669"/>
    <property type="project" value="TreeGrafter"/>
</dbReference>
<dbReference type="Proteomes" id="UP000613768">
    <property type="component" value="Unassembled WGS sequence"/>
</dbReference>
<reference evidence="2 3" key="1">
    <citation type="submission" date="2020-09" db="EMBL/GenBank/DDBJ databases">
        <title>Pseudoxanthomonas sp. CAU 1598 isolated from sand of Yaerae Beach.</title>
        <authorList>
            <person name="Kim W."/>
        </authorList>
    </citation>
    <scope>NUCLEOTIDE SEQUENCE [LARGE SCALE GENOMIC DNA]</scope>
    <source>
        <strain evidence="2 3">CAU 1598</strain>
    </source>
</reference>
<dbReference type="Gene3D" id="3.30.70.1290">
    <property type="entry name" value="Transposase IS200-like"/>
    <property type="match status" value="1"/>
</dbReference>
<dbReference type="SUPFAM" id="SSF143422">
    <property type="entry name" value="Transposase IS200-like"/>
    <property type="match status" value="1"/>
</dbReference>
<dbReference type="RefSeq" id="WP_192030084.1">
    <property type="nucleotide sequence ID" value="NZ_JACYTR010000027.1"/>
</dbReference>
<dbReference type="PANTHER" id="PTHR36966:SF1">
    <property type="entry name" value="REP-ASSOCIATED TYROSINE TRANSPOSASE"/>
    <property type="match status" value="1"/>
</dbReference>
<name>A0AAW3ZL25_9GAMM</name>
<evidence type="ECO:0000313" key="2">
    <source>
        <dbReference type="EMBL" id="MBD8526663.1"/>
    </source>
</evidence>
<evidence type="ECO:0000259" key="1">
    <source>
        <dbReference type="SMART" id="SM01321"/>
    </source>
</evidence>
<dbReference type="PANTHER" id="PTHR36966">
    <property type="entry name" value="REP-ASSOCIATED TYROSINE TRANSPOSASE"/>
    <property type="match status" value="1"/>
</dbReference>
<proteinExistence type="predicted"/>